<dbReference type="Proteomes" id="UP000245086">
    <property type="component" value="Unassembled WGS sequence"/>
</dbReference>
<feature type="region of interest" description="Disordered" evidence="1">
    <location>
        <begin position="147"/>
        <end position="179"/>
    </location>
</feature>
<feature type="compositionally biased region" description="Polar residues" evidence="1">
    <location>
        <begin position="152"/>
        <end position="179"/>
    </location>
</feature>
<reference evidence="2 3" key="1">
    <citation type="journal article" date="2018" name="Genome Announc.">
        <title>Draft Genome Sequence of "Candidatus Phycosocius bacilliformis," an Alphaproteobacterial Ectosymbiont of the Hydrocarbon-Producing Green Alga Botryococcus braunii.</title>
        <authorList>
            <person name="Tanabe Y."/>
            <person name="Yamaguchi H."/>
            <person name="Watanabe M.M."/>
        </authorList>
    </citation>
    <scope>NUCLEOTIDE SEQUENCE [LARGE SCALE GENOMIC DNA]</scope>
    <source>
        <strain evidence="2 3">BOTRYCO-2</strain>
    </source>
</reference>
<evidence type="ECO:0000313" key="3">
    <source>
        <dbReference type="Proteomes" id="UP000245086"/>
    </source>
</evidence>
<keyword evidence="3" id="KW-1185">Reference proteome</keyword>
<proteinExistence type="predicted"/>
<sequence>MKSVRSIASAARLRAAALAHSTTLTFAEGGSITLRGVHVVDEEAARAAQHSDIADMDVGQGLLADYGLIDPVTFPDDFHGLMGLSSILYAAHLAARCATALSGFTDDKGAPLKADARSLFAIMMQERDAARQLTDWAMSPPAFWSAEGNALGSPSSTSGGAAQSPIPSATDLEQVSAKS</sequence>
<organism evidence="2 3">
    <name type="scientific">Candidatus Phycosocius bacilliformis</name>
    <dbReference type="NCBI Taxonomy" id="1445552"/>
    <lineage>
        <taxon>Bacteria</taxon>
        <taxon>Pseudomonadati</taxon>
        <taxon>Pseudomonadota</taxon>
        <taxon>Alphaproteobacteria</taxon>
        <taxon>Caulobacterales</taxon>
        <taxon>Caulobacterales incertae sedis</taxon>
        <taxon>Candidatus Phycosocius</taxon>
    </lineage>
</organism>
<dbReference type="AlphaFoldDB" id="A0A2P2E5V0"/>
<comment type="caution">
    <text evidence="2">The sequence shown here is derived from an EMBL/GenBank/DDBJ whole genome shotgun (WGS) entry which is preliminary data.</text>
</comment>
<dbReference type="RefSeq" id="WP_108983332.1">
    <property type="nucleotide sequence ID" value="NZ_BFBR01000001.1"/>
</dbReference>
<protein>
    <submittedName>
        <fullName evidence="2">Uncharacterized protein</fullName>
    </submittedName>
</protein>
<gene>
    <name evidence="2" type="ORF">PbB2_00096</name>
</gene>
<evidence type="ECO:0000256" key="1">
    <source>
        <dbReference type="SAM" id="MobiDB-lite"/>
    </source>
</evidence>
<dbReference type="EMBL" id="BFBR01000001">
    <property type="protein sequence ID" value="GBF56440.1"/>
    <property type="molecule type" value="Genomic_DNA"/>
</dbReference>
<evidence type="ECO:0000313" key="2">
    <source>
        <dbReference type="EMBL" id="GBF56440.1"/>
    </source>
</evidence>
<name>A0A2P2E5V0_9PROT</name>
<accession>A0A2P2E5V0</accession>